<evidence type="ECO:0000313" key="1">
    <source>
        <dbReference type="EMBL" id="ETW39081.1"/>
    </source>
</evidence>
<gene>
    <name evidence="1" type="ORF">PFTANZ_00239</name>
</gene>
<accession>A0A024WF90</accession>
<sequence>MQQDGNIQVKILKDVNPYYYKKENPYDNLEYNKYVMNVNDVEGTNIIDDKKKDLGKSKYDIFTTDSLSTTTDEVSYSYQIENKNEEKEYLRYYDKQGGIIRQDNNNNENNNNNICNNDHNNNNICNNENMLTTKKNDNTIINSNIKYLNNNNIFNTNMVPQKNHTQIFNPYDKSMRNIQLYNKAVSFLKNDGDINSKKNTHDNLMFLKNIRSKSNNNLIVNRKITNHVTNNVISGMTNKVIGGMASGMTNNGLNPINNVSNISSLKLLNNNNDIKKKFNTYGKSEASENLSKNVKYIKYIQENIKYLNNLDDNKRKYSLTSINDVGCIKKKKNMNDLFLGKHDNMLRTDEIPKINLGKNILNNNKIINYNDNDKSNIINNVINKNISTDLVNDREGDMNKMNIHNREKDENNYINIGDNKIKKNQIDVVNNKVMKLDNMEDEEAMNKLSLISLYPNNNHIINNVNNVNNVNNCE</sequence>
<reference evidence="1 2" key="2">
    <citation type="submission" date="2013-02" db="EMBL/GenBank/DDBJ databases">
        <title>The Genome Sequence of Plasmodium falciparum Tanzania (2000708).</title>
        <authorList>
            <consortium name="The Broad Institute Genome Sequencing Platform"/>
            <consortium name="The Broad Institute Genome Sequencing Center for Infectious Disease"/>
            <person name="Neafsey D."/>
            <person name="Cheeseman I."/>
            <person name="Volkman S."/>
            <person name="Adams J."/>
            <person name="Walker B."/>
            <person name="Young S.K."/>
            <person name="Zeng Q."/>
            <person name="Gargeya S."/>
            <person name="Fitzgerald M."/>
            <person name="Haas B."/>
            <person name="Abouelleil A."/>
            <person name="Alvarado L."/>
            <person name="Arachchi H.M."/>
            <person name="Berlin A.M."/>
            <person name="Chapman S.B."/>
            <person name="Dewar J."/>
            <person name="Goldberg J."/>
            <person name="Griggs A."/>
            <person name="Gujja S."/>
            <person name="Hansen M."/>
            <person name="Howarth C."/>
            <person name="Imamovic A."/>
            <person name="Larimer J."/>
            <person name="McCowan C."/>
            <person name="Murphy C."/>
            <person name="Neiman D."/>
            <person name="Pearson M."/>
            <person name="Priest M."/>
            <person name="Roberts A."/>
            <person name="Saif S."/>
            <person name="Shea T."/>
            <person name="Sisk P."/>
            <person name="Sykes S."/>
            <person name="Wortman J."/>
            <person name="Nusbaum C."/>
            <person name="Birren B."/>
        </authorList>
    </citation>
    <scope>NUCLEOTIDE SEQUENCE [LARGE SCALE GENOMIC DNA]</scope>
    <source>
        <strain evidence="2">Tanzania (2000708)</strain>
    </source>
</reference>
<proteinExistence type="predicted"/>
<dbReference type="Proteomes" id="UP000030708">
    <property type="component" value="Unassembled WGS sequence"/>
</dbReference>
<reference evidence="1 2" key="1">
    <citation type="submission" date="2013-02" db="EMBL/GenBank/DDBJ databases">
        <title>The Genome Annotation of Plasmodium falciparum Tanzania (2000708).</title>
        <authorList>
            <consortium name="The Broad Institute Genome Sequencing Platform"/>
            <consortium name="The Broad Institute Genome Sequencing Center for Infectious Disease"/>
            <person name="Neafsey D."/>
            <person name="Hoffman S."/>
            <person name="Volkman S."/>
            <person name="Rosenthal P."/>
            <person name="Walker B."/>
            <person name="Young S.K."/>
            <person name="Zeng Q."/>
            <person name="Gargeya S."/>
            <person name="Fitzgerald M."/>
            <person name="Haas B."/>
            <person name="Abouelleil A."/>
            <person name="Allen A.W."/>
            <person name="Alvarado L."/>
            <person name="Arachchi H.M."/>
            <person name="Berlin A.M."/>
            <person name="Chapman S.B."/>
            <person name="Gainer-Dewar J."/>
            <person name="Goldberg J."/>
            <person name="Griggs A."/>
            <person name="Gujja S."/>
            <person name="Hansen M."/>
            <person name="Howarth C."/>
            <person name="Imamovic A."/>
            <person name="Ireland A."/>
            <person name="Larimer J."/>
            <person name="McCowan C."/>
            <person name="Murphy C."/>
            <person name="Pearson M."/>
            <person name="Poon T.W."/>
            <person name="Priest M."/>
            <person name="Roberts A."/>
            <person name="Saif S."/>
            <person name="Shea T."/>
            <person name="Sisk P."/>
            <person name="Sykes S."/>
            <person name="Wortman J."/>
            <person name="Nusbaum C."/>
            <person name="Birren B."/>
        </authorList>
    </citation>
    <scope>NUCLEOTIDE SEQUENCE [LARGE SCALE GENOMIC DNA]</scope>
    <source>
        <strain evidence="2">Tanzania (2000708)</strain>
    </source>
</reference>
<dbReference type="AlphaFoldDB" id="A0A024WF90"/>
<organism evidence="1 2">
    <name type="scientific">Plasmodium falciparum Tanzania</name>
    <name type="common">2000708</name>
    <dbReference type="NCBI Taxonomy" id="1036725"/>
    <lineage>
        <taxon>Eukaryota</taxon>
        <taxon>Sar</taxon>
        <taxon>Alveolata</taxon>
        <taxon>Apicomplexa</taxon>
        <taxon>Aconoidasida</taxon>
        <taxon>Haemosporida</taxon>
        <taxon>Plasmodiidae</taxon>
        <taxon>Plasmodium</taxon>
        <taxon>Plasmodium (Laverania)</taxon>
    </lineage>
</organism>
<name>A0A024WF90_PLAFA</name>
<dbReference type="PANTHER" id="PTHR36593:SF1">
    <property type="entry name" value="EXPORTED SERINE_THREONINE PROTEIN KINASE"/>
    <property type="match status" value="1"/>
</dbReference>
<evidence type="ECO:0000313" key="2">
    <source>
        <dbReference type="Proteomes" id="UP000030708"/>
    </source>
</evidence>
<dbReference type="EMBL" id="KI926272">
    <property type="protein sequence ID" value="ETW39081.1"/>
    <property type="molecule type" value="Genomic_DNA"/>
</dbReference>
<dbReference type="PANTHER" id="PTHR36593">
    <property type="entry name" value="EXPORTED SERINE/THREONINE PROTEIN KINASE"/>
    <property type="match status" value="1"/>
</dbReference>
<protein>
    <submittedName>
        <fullName evidence="1">Uncharacterized protein</fullName>
    </submittedName>
</protein>